<accession>A0A2X1AJ02</accession>
<dbReference type="AlphaFoldDB" id="A0A2X1AJ02"/>
<reference evidence="2 3" key="1">
    <citation type="submission" date="2018-06" db="EMBL/GenBank/DDBJ databases">
        <authorList>
            <consortium name="Pathogen Informatics"/>
            <person name="Doyle S."/>
        </authorList>
    </citation>
    <scope>NUCLEOTIDE SEQUENCE [LARGE SCALE GENOMIC DNA]</scope>
    <source>
        <strain evidence="2 3">NCTC7582</strain>
    </source>
</reference>
<evidence type="ECO:0000313" key="3">
    <source>
        <dbReference type="Proteomes" id="UP000251431"/>
    </source>
</evidence>
<dbReference type="RefSeq" id="WP_112118299.1">
    <property type="nucleotide sequence ID" value="NZ_UAQE01000004.1"/>
</dbReference>
<dbReference type="Proteomes" id="UP000251431">
    <property type="component" value="Unassembled WGS sequence"/>
</dbReference>
<evidence type="ECO:0000313" key="2">
    <source>
        <dbReference type="EMBL" id="SPU38254.1"/>
    </source>
</evidence>
<sequence length="471" mass="52748">MKKIALCLLSLILVISVTFMYPTKSHAFGVVGSNALKGAVIGSLERAGIKFENREARERAFDAWNMKAYEKWKADEAAGRNQDLWEAFETAKASAQTPTPLDSVPGYGEVLVNSTFFGMAVWIGAEIGLDIQQHSLDKTRMKYWADGFKEYEGISYNSSFDIRFSKEYADNGFWKTDVYAPGLTKALWGKESTDQWTYLVSPYKDDPAKYFYISQIKPIEGTGQVEIVIAKQQRWYWGEINGPYEDIRKTSAKNLPPLEKYDYVPKPTDIPTRNIPDILQPVIEVPDVGGIPSAMPSIESVPIIIPLDDPFRDNPHNLTYEIPSEDPNTGGEDPENPDSDGEEPTEPNETSCDESNEEMEVDSGQCEGIPYFGKKLEYIFGNATGNKHNIDRSIAMERQLNSIGVFDDAFGRKLVLDNLSDAFDNPSSILKTQENGRIVRESLLSGPNGVLKVESVWDREKLITVKLYGGK</sequence>
<feature type="region of interest" description="Disordered" evidence="1">
    <location>
        <begin position="312"/>
        <end position="363"/>
    </location>
</feature>
<dbReference type="EMBL" id="UAQE01000004">
    <property type="protein sequence ID" value="SPU38254.1"/>
    <property type="molecule type" value="Genomic_DNA"/>
</dbReference>
<protein>
    <submittedName>
        <fullName evidence="2">Uncharacterized protein</fullName>
    </submittedName>
</protein>
<dbReference type="CDD" id="cd20725">
    <property type="entry name" value="CdiA-CT_Kp-like"/>
    <property type="match status" value="1"/>
</dbReference>
<name>A0A2X1AJ02_9BACI</name>
<gene>
    <name evidence="2" type="ORF">NCTC7582_04208</name>
</gene>
<proteinExistence type="predicted"/>
<organism evidence="2 3">
    <name type="scientific">Lysinibacillus capsici</name>
    <dbReference type="NCBI Taxonomy" id="2115968"/>
    <lineage>
        <taxon>Bacteria</taxon>
        <taxon>Bacillati</taxon>
        <taxon>Bacillota</taxon>
        <taxon>Bacilli</taxon>
        <taxon>Bacillales</taxon>
        <taxon>Bacillaceae</taxon>
        <taxon>Lysinibacillus</taxon>
    </lineage>
</organism>
<evidence type="ECO:0000256" key="1">
    <source>
        <dbReference type="SAM" id="MobiDB-lite"/>
    </source>
</evidence>
<feature type="compositionally biased region" description="Acidic residues" evidence="1">
    <location>
        <begin position="332"/>
        <end position="361"/>
    </location>
</feature>